<organism evidence="1 2">
    <name type="scientific">Eumeta variegata</name>
    <name type="common">Bagworm moth</name>
    <name type="synonym">Eumeta japonica</name>
    <dbReference type="NCBI Taxonomy" id="151549"/>
    <lineage>
        <taxon>Eukaryota</taxon>
        <taxon>Metazoa</taxon>
        <taxon>Ecdysozoa</taxon>
        <taxon>Arthropoda</taxon>
        <taxon>Hexapoda</taxon>
        <taxon>Insecta</taxon>
        <taxon>Pterygota</taxon>
        <taxon>Neoptera</taxon>
        <taxon>Endopterygota</taxon>
        <taxon>Lepidoptera</taxon>
        <taxon>Glossata</taxon>
        <taxon>Ditrysia</taxon>
        <taxon>Tineoidea</taxon>
        <taxon>Psychidae</taxon>
        <taxon>Oiketicinae</taxon>
        <taxon>Eumeta</taxon>
    </lineage>
</organism>
<accession>A0A4C1VMU0</accession>
<reference evidence="1 2" key="1">
    <citation type="journal article" date="2019" name="Commun. Biol.">
        <title>The bagworm genome reveals a unique fibroin gene that provides high tensile strength.</title>
        <authorList>
            <person name="Kono N."/>
            <person name="Nakamura H."/>
            <person name="Ohtoshi R."/>
            <person name="Tomita M."/>
            <person name="Numata K."/>
            <person name="Arakawa K."/>
        </authorList>
    </citation>
    <scope>NUCLEOTIDE SEQUENCE [LARGE SCALE GENOMIC DNA]</scope>
</reference>
<dbReference type="Proteomes" id="UP000299102">
    <property type="component" value="Unassembled WGS sequence"/>
</dbReference>
<dbReference type="AlphaFoldDB" id="A0A4C1VMU0"/>
<evidence type="ECO:0000313" key="2">
    <source>
        <dbReference type="Proteomes" id="UP000299102"/>
    </source>
</evidence>
<dbReference type="EMBL" id="BGZK01000361">
    <property type="protein sequence ID" value="GBP39214.1"/>
    <property type="molecule type" value="Genomic_DNA"/>
</dbReference>
<keyword evidence="2" id="KW-1185">Reference proteome</keyword>
<evidence type="ECO:0000313" key="1">
    <source>
        <dbReference type="EMBL" id="GBP39214.1"/>
    </source>
</evidence>
<proteinExistence type="predicted"/>
<name>A0A4C1VMU0_EUMVA</name>
<sequence length="115" mass="12499">MARHALGQLHAACNSPLTIESVPSTTVSQPTDALPFTSPEAQSWSMGRLVIAQVTAGPPRTITTGPCDNFPTLLICRRNDDDQPGKRREGRKLITRIDVERHRAAARAAAGPRLY</sequence>
<gene>
    <name evidence="1" type="ORF">EVAR_27000_1</name>
</gene>
<protein>
    <submittedName>
        <fullName evidence="1">Uncharacterized protein</fullName>
    </submittedName>
</protein>
<comment type="caution">
    <text evidence="1">The sequence shown here is derived from an EMBL/GenBank/DDBJ whole genome shotgun (WGS) entry which is preliminary data.</text>
</comment>